<dbReference type="Gene3D" id="3.60.110.10">
    <property type="entry name" value="Carbon-nitrogen hydrolase"/>
    <property type="match status" value="1"/>
</dbReference>
<feature type="signal peptide" evidence="1">
    <location>
        <begin position="1"/>
        <end position="19"/>
    </location>
</feature>
<name>A0A5N6WT36_9EURO</name>
<dbReference type="InterPro" id="IPR003010">
    <property type="entry name" value="C-N_Hydrolase"/>
</dbReference>
<evidence type="ECO:0000259" key="2">
    <source>
        <dbReference type="Pfam" id="PF00795"/>
    </source>
</evidence>
<protein>
    <recommendedName>
        <fullName evidence="2">CN hydrolase domain-containing protein</fullName>
    </recommendedName>
</protein>
<keyword evidence="1" id="KW-0732">Signal</keyword>
<organism evidence="3 4">
    <name type="scientific">Aspergillus sergii</name>
    <dbReference type="NCBI Taxonomy" id="1034303"/>
    <lineage>
        <taxon>Eukaryota</taxon>
        <taxon>Fungi</taxon>
        <taxon>Dikarya</taxon>
        <taxon>Ascomycota</taxon>
        <taxon>Pezizomycotina</taxon>
        <taxon>Eurotiomycetes</taxon>
        <taxon>Eurotiomycetidae</taxon>
        <taxon>Eurotiales</taxon>
        <taxon>Aspergillaceae</taxon>
        <taxon>Aspergillus</taxon>
        <taxon>Aspergillus subgen. Circumdati</taxon>
    </lineage>
</organism>
<gene>
    <name evidence="3" type="ORF">BDV39DRAFT_209162</name>
</gene>
<reference evidence="4" key="1">
    <citation type="submission" date="2019-04" db="EMBL/GenBank/DDBJ databases">
        <title>Friends and foes A comparative genomics studyof 23 Aspergillus species from section Flavi.</title>
        <authorList>
            <consortium name="DOE Joint Genome Institute"/>
            <person name="Kjaerbolling I."/>
            <person name="Vesth T."/>
            <person name="Frisvad J.C."/>
            <person name="Nybo J.L."/>
            <person name="Theobald S."/>
            <person name="Kildgaard S."/>
            <person name="Isbrandt T."/>
            <person name="Kuo A."/>
            <person name="Sato A."/>
            <person name="Lyhne E.K."/>
            <person name="Kogle M.E."/>
            <person name="Wiebenga A."/>
            <person name="Kun R.S."/>
            <person name="Lubbers R.J."/>
            <person name="Makela M.R."/>
            <person name="Barry K."/>
            <person name="Chovatia M."/>
            <person name="Clum A."/>
            <person name="Daum C."/>
            <person name="Haridas S."/>
            <person name="He G."/>
            <person name="LaButti K."/>
            <person name="Lipzen A."/>
            <person name="Mondo S."/>
            <person name="Riley R."/>
            <person name="Salamov A."/>
            <person name="Simmons B.A."/>
            <person name="Magnuson J.K."/>
            <person name="Henrissat B."/>
            <person name="Mortensen U.H."/>
            <person name="Larsen T.O."/>
            <person name="Devries R.P."/>
            <person name="Grigoriev I.V."/>
            <person name="Machida M."/>
            <person name="Baker S.E."/>
            <person name="Andersen M.R."/>
        </authorList>
    </citation>
    <scope>NUCLEOTIDE SEQUENCE [LARGE SCALE GENOMIC DNA]</scope>
    <source>
        <strain evidence="4">CBS 130017</strain>
    </source>
</reference>
<accession>A0A5N6WT36</accession>
<evidence type="ECO:0000313" key="3">
    <source>
        <dbReference type="EMBL" id="KAE8323069.1"/>
    </source>
</evidence>
<sequence>MKISYTILLPAVLYQAGQAVGLTCTPDAFPSINGSAFKLAAVQDPPVNFALPEGFNMTSMDLDLHGTIAQAIEIIQEIKTEGVSLIAFPELYCPGYPVKNLHFDEDGEESLAAARWYSANIGGTVLIPAVGSAAIYINGGKMANITNTMANPSWRYVTTTIDTTQFSNTTFDISGEYSWAALKQIIENHPSYIPKVASSFFDKKTINIQNITS</sequence>
<dbReference type="SUPFAM" id="SSF56317">
    <property type="entry name" value="Carbon-nitrogen hydrolase"/>
    <property type="match status" value="1"/>
</dbReference>
<dbReference type="AlphaFoldDB" id="A0A5N6WT36"/>
<feature type="domain" description="CN hydrolase" evidence="2">
    <location>
        <begin position="40"/>
        <end position="111"/>
    </location>
</feature>
<evidence type="ECO:0000313" key="4">
    <source>
        <dbReference type="Proteomes" id="UP000325945"/>
    </source>
</evidence>
<dbReference type="Proteomes" id="UP000325945">
    <property type="component" value="Unassembled WGS sequence"/>
</dbReference>
<feature type="chain" id="PRO_5024812567" description="CN hydrolase domain-containing protein" evidence="1">
    <location>
        <begin position="20"/>
        <end position="213"/>
    </location>
</feature>
<dbReference type="Pfam" id="PF00795">
    <property type="entry name" value="CN_hydrolase"/>
    <property type="match status" value="1"/>
</dbReference>
<dbReference type="InterPro" id="IPR036526">
    <property type="entry name" value="C-N_Hydrolase_sf"/>
</dbReference>
<proteinExistence type="predicted"/>
<evidence type="ECO:0000256" key="1">
    <source>
        <dbReference type="SAM" id="SignalP"/>
    </source>
</evidence>
<keyword evidence="4" id="KW-1185">Reference proteome</keyword>
<dbReference type="EMBL" id="ML741835">
    <property type="protein sequence ID" value="KAE8323069.1"/>
    <property type="molecule type" value="Genomic_DNA"/>
</dbReference>